<evidence type="ECO:0000256" key="11">
    <source>
        <dbReference type="SAM" id="Coils"/>
    </source>
</evidence>
<evidence type="ECO:0000256" key="7">
    <source>
        <dbReference type="ARBA" id="ARBA00023128"/>
    </source>
</evidence>
<evidence type="ECO:0000256" key="8">
    <source>
        <dbReference type="ARBA" id="ARBA00023136"/>
    </source>
</evidence>
<dbReference type="GO" id="GO:0031966">
    <property type="term" value="C:mitochondrial membrane"/>
    <property type="evidence" value="ECO:0007669"/>
    <property type="project" value="UniProtKB-SubCell"/>
</dbReference>
<keyword evidence="3 10" id="KW-0547">Nucleotide-binding</keyword>
<dbReference type="Pfam" id="PF25426">
    <property type="entry name" value="AAA_lid_BCS1"/>
    <property type="match status" value="1"/>
</dbReference>
<evidence type="ECO:0000313" key="15">
    <source>
        <dbReference type="Proteomes" id="UP000887226"/>
    </source>
</evidence>
<dbReference type="GO" id="GO:0005524">
    <property type="term" value="F:ATP binding"/>
    <property type="evidence" value="ECO:0007669"/>
    <property type="project" value="UniProtKB-KW"/>
</dbReference>
<dbReference type="GO" id="GO:0016887">
    <property type="term" value="F:ATP hydrolysis activity"/>
    <property type="evidence" value="ECO:0007669"/>
    <property type="project" value="InterPro"/>
</dbReference>
<dbReference type="PROSITE" id="PS00674">
    <property type="entry name" value="AAA"/>
    <property type="match status" value="1"/>
</dbReference>
<accession>A0A9P7Z4H1</accession>
<evidence type="ECO:0000256" key="9">
    <source>
        <dbReference type="ARBA" id="ARBA00048778"/>
    </source>
</evidence>
<name>A0A9P7Z4H1_9HELO</name>
<keyword evidence="8" id="KW-0472">Membrane</keyword>
<evidence type="ECO:0000256" key="6">
    <source>
        <dbReference type="ARBA" id="ARBA00022989"/>
    </source>
</evidence>
<evidence type="ECO:0000256" key="10">
    <source>
        <dbReference type="RuleBase" id="RU003651"/>
    </source>
</evidence>
<keyword evidence="11" id="KW-0175">Coiled coil</keyword>
<dbReference type="InterPro" id="IPR014851">
    <property type="entry name" value="BCS1_N"/>
</dbReference>
<dbReference type="AlphaFoldDB" id="A0A9P7Z4H1"/>
<evidence type="ECO:0000256" key="3">
    <source>
        <dbReference type="ARBA" id="ARBA00022741"/>
    </source>
</evidence>
<reference evidence="14" key="1">
    <citation type="journal article" date="2021" name="IMA Fungus">
        <title>Genomic characterization of three marine fungi, including Emericellopsis atlantica sp. nov. with signatures of a generalist lifestyle and marine biomass degradation.</title>
        <authorList>
            <person name="Hagestad O.C."/>
            <person name="Hou L."/>
            <person name="Andersen J.H."/>
            <person name="Hansen E.H."/>
            <person name="Altermark B."/>
            <person name="Li C."/>
            <person name="Kuhnert E."/>
            <person name="Cox R.J."/>
            <person name="Crous P.W."/>
            <person name="Spatafora J.W."/>
            <person name="Lail K."/>
            <person name="Amirebrahimi M."/>
            <person name="Lipzen A."/>
            <person name="Pangilinan J."/>
            <person name="Andreopoulos W."/>
            <person name="Hayes R.D."/>
            <person name="Ng V."/>
            <person name="Grigoriev I.V."/>
            <person name="Jackson S.A."/>
            <person name="Sutton T.D.S."/>
            <person name="Dobson A.D.W."/>
            <person name="Rama T."/>
        </authorList>
    </citation>
    <scope>NUCLEOTIDE SEQUENCE</scope>
    <source>
        <strain evidence="14">TRa3180A</strain>
    </source>
</reference>
<dbReference type="InterPro" id="IPR027417">
    <property type="entry name" value="P-loop_NTPase"/>
</dbReference>
<evidence type="ECO:0000256" key="12">
    <source>
        <dbReference type="SAM" id="MobiDB-lite"/>
    </source>
</evidence>
<keyword evidence="6" id="KW-1133">Transmembrane helix</keyword>
<evidence type="ECO:0000313" key="14">
    <source>
        <dbReference type="EMBL" id="KAG9245419.1"/>
    </source>
</evidence>
<keyword evidence="7" id="KW-0496">Mitochondrion</keyword>
<dbReference type="SUPFAM" id="SSF52540">
    <property type="entry name" value="P-loop containing nucleoside triphosphate hydrolases"/>
    <property type="match status" value="1"/>
</dbReference>
<evidence type="ECO:0000256" key="5">
    <source>
        <dbReference type="ARBA" id="ARBA00022840"/>
    </source>
</evidence>
<comment type="similarity">
    <text evidence="10">Belongs to the AAA ATPase family.</text>
</comment>
<dbReference type="InterPro" id="IPR003960">
    <property type="entry name" value="ATPase_AAA_CS"/>
</dbReference>
<keyword evidence="2" id="KW-0812">Transmembrane</keyword>
<protein>
    <submittedName>
        <fullName evidence="14">BCS1 N terminal-domain-containing protein</fullName>
    </submittedName>
</protein>
<gene>
    <name evidence="14" type="ORF">BJ878DRAFT_581992</name>
</gene>
<dbReference type="OrthoDB" id="10251412at2759"/>
<feature type="coiled-coil region" evidence="11">
    <location>
        <begin position="503"/>
        <end position="533"/>
    </location>
</feature>
<dbReference type="InterPro" id="IPR057495">
    <property type="entry name" value="AAA_lid_BCS1"/>
</dbReference>
<keyword evidence="4" id="KW-0378">Hydrolase</keyword>
<feature type="region of interest" description="Disordered" evidence="12">
    <location>
        <begin position="563"/>
        <end position="599"/>
    </location>
</feature>
<evidence type="ECO:0000256" key="4">
    <source>
        <dbReference type="ARBA" id="ARBA00022801"/>
    </source>
</evidence>
<feature type="domain" description="BCS1 N-terminal" evidence="13">
    <location>
        <begin position="51"/>
        <end position="249"/>
    </location>
</feature>
<feature type="compositionally biased region" description="Basic and acidic residues" evidence="12">
    <location>
        <begin position="567"/>
        <end position="599"/>
    </location>
</feature>
<comment type="subcellular location">
    <subcellularLocation>
        <location evidence="1">Mitochondrion membrane</location>
    </subcellularLocation>
</comment>
<dbReference type="Pfam" id="PF00004">
    <property type="entry name" value="AAA"/>
    <property type="match status" value="1"/>
</dbReference>
<dbReference type="Gene3D" id="3.40.50.300">
    <property type="entry name" value="P-loop containing nucleotide triphosphate hydrolases"/>
    <property type="match status" value="1"/>
</dbReference>
<keyword evidence="15" id="KW-1185">Reference proteome</keyword>
<keyword evidence="5 10" id="KW-0067">ATP-binding</keyword>
<comment type="caution">
    <text evidence="14">The sequence shown here is derived from an EMBL/GenBank/DDBJ whole genome shotgun (WGS) entry which is preliminary data.</text>
</comment>
<dbReference type="EMBL" id="MU253848">
    <property type="protein sequence ID" value="KAG9245419.1"/>
    <property type="molecule type" value="Genomic_DNA"/>
</dbReference>
<dbReference type="PANTHER" id="PTHR23070">
    <property type="entry name" value="BCS1 AAA-TYPE ATPASE"/>
    <property type="match status" value="1"/>
</dbReference>
<evidence type="ECO:0000256" key="2">
    <source>
        <dbReference type="ARBA" id="ARBA00022692"/>
    </source>
</evidence>
<proteinExistence type="inferred from homology"/>
<evidence type="ECO:0000256" key="1">
    <source>
        <dbReference type="ARBA" id="ARBA00004325"/>
    </source>
</evidence>
<sequence length="633" mass="71864">MVPSPIRSLLLLARAAFQRLLDNSTPGFTFLRNFFAAWLKLDVTTIAAGLTIFGTITGAFRDLQGVGVKLYWYFTKFFTAAISVAAKDRLSKEVLGWIAANVLERQGTRILTAKCETIETDYWQRCYKTETERNDYFHEKRIPIQYHQIFGPTWFIHSRNLFMVSRISTTRIATNVPEQYAAAPNENEPILVMCLGWSVAPIKRFFEHCRDWSDEQKSVYVTVCASKPGYDRKSWDTTILRPRRPMATVHFDEDEKAVILAGTNSISFDIQNYLESSTRRFYNKRGIPYRRGVYSLIPSATATSLIRTGKTSLSLALAGYFGLELYLLHMPSVREDGELDRLFTALPPRCIDEKEIDEEDEEDDVKRKSSRCTLSGLLNVIDGVASQEGRIVLMTSNMAHKLDAALVRPGRIDRLIFLGNISSRSSELMFLRMYAPDEEALATPDLMFRLSEGELERLALKFGEAVPSGFLTPAQLQGYLLNMRADPRKAAEEISAWVKAEQTKMAEAEIRKEERAERRAKKKREAARKVLKKTVNDAELDSENSDLDVEDELEVLEANEKRKMRKHAELVGKDERSNKDAQDKTRDKPVEKMEKGKASEMMEVEINVVEAVAEVKASMTSKPEKAGNAKVEA</sequence>
<comment type="catalytic activity">
    <reaction evidence="9">
        <text>ATP + H2O = ADP + phosphate + H(+)</text>
        <dbReference type="Rhea" id="RHEA:13065"/>
        <dbReference type="ChEBI" id="CHEBI:15377"/>
        <dbReference type="ChEBI" id="CHEBI:15378"/>
        <dbReference type="ChEBI" id="CHEBI:30616"/>
        <dbReference type="ChEBI" id="CHEBI:43474"/>
        <dbReference type="ChEBI" id="CHEBI:456216"/>
    </reaction>
    <physiologicalReaction direction="left-to-right" evidence="9">
        <dbReference type="Rhea" id="RHEA:13066"/>
    </physiologicalReaction>
</comment>
<organism evidence="14 15">
    <name type="scientific">Calycina marina</name>
    <dbReference type="NCBI Taxonomy" id="1763456"/>
    <lineage>
        <taxon>Eukaryota</taxon>
        <taxon>Fungi</taxon>
        <taxon>Dikarya</taxon>
        <taxon>Ascomycota</taxon>
        <taxon>Pezizomycotina</taxon>
        <taxon>Leotiomycetes</taxon>
        <taxon>Helotiales</taxon>
        <taxon>Pezizellaceae</taxon>
        <taxon>Calycina</taxon>
    </lineage>
</organism>
<dbReference type="InterPro" id="IPR003959">
    <property type="entry name" value="ATPase_AAA_core"/>
</dbReference>
<dbReference type="Proteomes" id="UP000887226">
    <property type="component" value="Unassembled WGS sequence"/>
</dbReference>
<dbReference type="SMART" id="SM01024">
    <property type="entry name" value="BCS1_N"/>
    <property type="match status" value="1"/>
</dbReference>
<dbReference type="Pfam" id="PF08740">
    <property type="entry name" value="BCS1_N"/>
    <property type="match status" value="1"/>
</dbReference>
<evidence type="ECO:0000259" key="13">
    <source>
        <dbReference type="SMART" id="SM01024"/>
    </source>
</evidence>
<dbReference type="InterPro" id="IPR050747">
    <property type="entry name" value="Mitochondrial_chaperone_BCS1"/>
</dbReference>